<dbReference type="Proteomes" id="UP001348817">
    <property type="component" value="Plasmid pFA1"/>
</dbReference>
<evidence type="ECO:0000313" key="2">
    <source>
        <dbReference type="Proteomes" id="UP001348817"/>
    </source>
</evidence>
<proteinExistence type="predicted"/>
<dbReference type="EMBL" id="AP025315">
    <property type="protein sequence ID" value="BDD11743.1"/>
    <property type="molecule type" value="Genomic_DNA"/>
</dbReference>
<sequence>MEKVIVMTDRLSLREKLLRVINMRDRAQEMEVMRYFRVRRRMKRHKLKHYINTEVRKHPEFNHGMYYMFYDLRERGGTSTPIFKVHGKKGYSLYFVYKNRQGHDELVQIAEHAVNRFRERCMRNMKCTLLEMITAFMKSWNRMRRMRTKMDSDTYFLTDLGVGLCRSKKLGKGLSTLTIDTFLNYNMLSTSQRKILRIALEDIVRTEEIPETRFQFLMRKAKALRVPASRISYFSDNYSAETRRLQRPLPQLVRQQSLAYEFNPLAVAMPLR</sequence>
<dbReference type="RefSeq" id="WP_338394856.1">
    <property type="nucleotide sequence ID" value="NZ_AP025315.1"/>
</dbReference>
<dbReference type="KEGG" id="fax:FUAX_41750"/>
<name>A0AAU9CN89_9BACT</name>
<accession>A0AAU9CN89</accession>
<keyword evidence="2" id="KW-1185">Reference proteome</keyword>
<protein>
    <submittedName>
        <fullName evidence="1">Uncharacterized protein</fullName>
    </submittedName>
</protein>
<gene>
    <name evidence="1" type="ORF">FUAX_41750</name>
</gene>
<dbReference type="AlphaFoldDB" id="A0AAU9CN89"/>
<keyword evidence="1" id="KW-0614">Plasmid</keyword>
<evidence type="ECO:0000313" key="1">
    <source>
        <dbReference type="EMBL" id="BDD11743.1"/>
    </source>
</evidence>
<organism evidence="1 2">
    <name type="scientific">Fulvitalea axinellae</name>
    <dbReference type="NCBI Taxonomy" id="1182444"/>
    <lineage>
        <taxon>Bacteria</taxon>
        <taxon>Pseudomonadati</taxon>
        <taxon>Bacteroidota</taxon>
        <taxon>Cytophagia</taxon>
        <taxon>Cytophagales</taxon>
        <taxon>Persicobacteraceae</taxon>
        <taxon>Fulvitalea</taxon>
    </lineage>
</organism>
<reference evidence="1 2" key="1">
    <citation type="submission" date="2021-12" db="EMBL/GenBank/DDBJ databases">
        <title>Genome sequencing of bacteria with rrn-lacking chromosome and rrn-plasmid.</title>
        <authorList>
            <person name="Anda M."/>
            <person name="Iwasaki W."/>
        </authorList>
    </citation>
    <scope>NUCLEOTIDE SEQUENCE [LARGE SCALE GENOMIC DNA]</scope>
    <source>
        <strain evidence="1 2">DSM 100852</strain>
        <plasmid evidence="1 2">pFA1</plasmid>
    </source>
</reference>
<geneLocation type="plasmid" evidence="1 2">
    <name>pFA1</name>
</geneLocation>